<dbReference type="AlphaFoldDB" id="A0A7J6TUC9"/>
<proteinExistence type="predicted"/>
<protein>
    <submittedName>
        <fullName evidence="3">Uncharacterized protein</fullName>
    </submittedName>
</protein>
<dbReference type="EMBL" id="JABANO010008313">
    <property type="protein sequence ID" value="KAF4748735.1"/>
    <property type="molecule type" value="Genomic_DNA"/>
</dbReference>
<name>A0A7J6TUC9_PEROL</name>
<organism evidence="3 4">
    <name type="scientific">Perkinsus olseni</name>
    <name type="common">Perkinsus atlanticus</name>
    <dbReference type="NCBI Taxonomy" id="32597"/>
    <lineage>
        <taxon>Eukaryota</taxon>
        <taxon>Sar</taxon>
        <taxon>Alveolata</taxon>
        <taxon>Perkinsozoa</taxon>
        <taxon>Perkinsea</taxon>
        <taxon>Perkinsida</taxon>
        <taxon>Perkinsidae</taxon>
        <taxon>Perkinsus</taxon>
    </lineage>
</organism>
<reference evidence="3 4" key="1">
    <citation type="submission" date="2020-04" db="EMBL/GenBank/DDBJ databases">
        <title>Perkinsus olseni comparative genomics.</title>
        <authorList>
            <person name="Bogema D.R."/>
        </authorList>
    </citation>
    <scope>NUCLEOTIDE SEQUENCE [LARGE SCALE GENOMIC DNA]</scope>
    <source>
        <strain evidence="3 4">ATCC PRA-207</strain>
    </source>
</reference>
<dbReference type="Proteomes" id="UP000553632">
    <property type="component" value="Unassembled WGS sequence"/>
</dbReference>
<evidence type="ECO:0000313" key="4">
    <source>
        <dbReference type="Proteomes" id="UP000553632"/>
    </source>
</evidence>
<comment type="caution">
    <text evidence="3">The sequence shown here is derived from an EMBL/GenBank/DDBJ whole genome shotgun (WGS) entry which is preliminary data.</text>
</comment>
<gene>
    <name evidence="3" type="ORF">FOZ63_024965</name>
</gene>
<keyword evidence="2" id="KW-0732">Signal</keyword>
<evidence type="ECO:0000256" key="2">
    <source>
        <dbReference type="SAM" id="SignalP"/>
    </source>
</evidence>
<accession>A0A7J6TUC9</accession>
<feature type="non-terminal residue" evidence="3">
    <location>
        <position position="1"/>
    </location>
</feature>
<keyword evidence="4" id="KW-1185">Reference proteome</keyword>
<evidence type="ECO:0000313" key="3">
    <source>
        <dbReference type="EMBL" id="KAF4748735.1"/>
    </source>
</evidence>
<sequence>MRIHLVTIGISLVRLVDAEYKYYCDFMDEMVAQCIGKRKGGRISTLSQHGALIQPAEQSNDIRFTSDVCDIQDRPEGYGHAKGEDELPKGSSSSRPIYILLFDLSEIGRGVLVQQDTANGDGKTA</sequence>
<evidence type="ECO:0000256" key="1">
    <source>
        <dbReference type="SAM" id="MobiDB-lite"/>
    </source>
</evidence>
<feature type="signal peptide" evidence="2">
    <location>
        <begin position="1"/>
        <end position="18"/>
    </location>
</feature>
<feature type="region of interest" description="Disordered" evidence="1">
    <location>
        <begin position="73"/>
        <end position="93"/>
    </location>
</feature>
<feature type="chain" id="PRO_5029575936" evidence="2">
    <location>
        <begin position="19"/>
        <end position="125"/>
    </location>
</feature>
<feature type="compositionally biased region" description="Basic and acidic residues" evidence="1">
    <location>
        <begin position="73"/>
        <end position="88"/>
    </location>
</feature>